<dbReference type="CDD" id="cd00067">
    <property type="entry name" value="GAL4"/>
    <property type="match status" value="1"/>
</dbReference>
<evidence type="ECO:0000313" key="10">
    <source>
        <dbReference type="Proteomes" id="UP000248817"/>
    </source>
</evidence>
<keyword evidence="4" id="KW-0238">DNA-binding</keyword>
<dbReference type="SUPFAM" id="SSF57701">
    <property type="entry name" value="Zn2/Cys6 DNA-binding domain"/>
    <property type="match status" value="1"/>
</dbReference>
<dbReference type="PROSITE" id="PS00463">
    <property type="entry name" value="ZN2_CY6_FUNGAL_1"/>
    <property type="match status" value="1"/>
</dbReference>
<sequence>MNAGYKVVSLAFGEKAGRTRVSRACDRCHRQKIKCDAAQPRCNWCTHQDVPCLYDRQRKRRRNYMQPPENARSSQDGQFKFHVTGLFKHRARAILLNSSTANTELVGDSTLPPSKLRNQTPEHLSGHIPITKGNASLSSASDTIPALPCTQGTQLSRQSSPTIDSFSSPPWENIAQFDPGLNHESSSIDPTSLPDYDVIKSLAIDFYSSIYSSIFPILDPILFERTLSYAYETDPRTRGARKSACLCVWAFLAFMSIHQLEAGHRISPTERLRVLHYIETSMHIGQELDIDLLQTSVIMIVVYLFSGKLRMAVMWSTFASRAVLLLGGHSKTCLERASLFTNSIELGSRKDAHLRNLFWLCYHFDKELCQRTEQPPFLSEHNCDLSLPRGYKDYVQFTMEADIYSRPLFPGDLRLTENRSQAYAALYSRRALEKSDGEILQAIRTLDGRLEEWRMAVAPDHRPKLFFSAASGIGRDGADMRAVMLRLEFHHCLAYVHLASTRCKSWSHRHEGELEGVSTSLEISVSACRSSLQFLLAVKSALKPKVFWLVVFYPIIAMQTILWNIQESPSTQTATDDVALISRVSQFIHDLATQAALQNEGLGSEDRVCIFVADLECAARQSVLKSVPATISRQSADVAV</sequence>
<evidence type="ECO:0000313" key="9">
    <source>
        <dbReference type="EMBL" id="PYI26607.1"/>
    </source>
</evidence>
<keyword evidence="3" id="KW-0805">Transcription regulation</keyword>
<dbReference type="InterPro" id="IPR036864">
    <property type="entry name" value="Zn2-C6_fun-type_DNA-bd_sf"/>
</dbReference>
<dbReference type="Gene3D" id="4.10.240.10">
    <property type="entry name" value="Zn(2)-C6 fungal-type DNA-binding domain"/>
    <property type="match status" value="1"/>
</dbReference>
<dbReference type="AlphaFoldDB" id="A0A2V5IRJ9"/>
<evidence type="ECO:0000256" key="2">
    <source>
        <dbReference type="ARBA" id="ARBA00022723"/>
    </source>
</evidence>
<dbReference type="SMART" id="SM00066">
    <property type="entry name" value="GAL4"/>
    <property type="match status" value="1"/>
</dbReference>
<dbReference type="GO" id="GO:0006351">
    <property type="term" value="P:DNA-templated transcription"/>
    <property type="evidence" value="ECO:0007669"/>
    <property type="project" value="InterPro"/>
</dbReference>
<keyword evidence="6" id="KW-0539">Nucleus</keyword>
<dbReference type="SMART" id="SM00906">
    <property type="entry name" value="Fungal_trans"/>
    <property type="match status" value="1"/>
</dbReference>
<evidence type="ECO:0000256" key="4">
    <source>
        <dbReference type="ARBA" id="ARBA00023125"/>
    </source>
</evidence>
<keyword evidence="5" id="KW-0804">Transcription</keyword>
<feature type="compositionally biased region" description="Polar residues" evidence="7">
    <location>
        <begin position="133"/>
        <end position="142"/>
    </location>
</feature>
<protein>
    <recommendedName>
        <fullName evidence="8">Zn(2)-C6 fungal-type domain-containing protein</fullName>
    </recommendedName>
</protein>
<dbReference type="PROSITE" id="PS50048">
    <property type="entry name" value="ZN2_CY6_FUNGAL_2"/>
    <property type="match status" value="1"/>
</dbReference>
<dbReference type="InterPro" id="IPR050987">
    <property type="entry name" value="AtrR-like"/>
</dbReference>
<dbReference type="EMBL" id="KZ825591">
    <property type="protein sequence ID" value="PYI26607.1"/>
    <property type="molecule type" value="Genomic_DNA"/>
</dbReference>
<feature type="region of interest" description="Disordered" evidence="7">
    <location>
        <begin position="104"/>
        <end position="169"/>
    </location>
</feature>
<gene>
    <name evidence="9" type="ORF">BP00DRAFT_355537</name>
</gene>
<organism evidence="9 10">
    <name type="scientific">Aspergillus indologenus CBS 114.80</name>
    <dbReference type="NCBI Taxonomy" id="1450541"/>
    <lineage>
        <taxon>Eukaryota</taxon>
        <taxon>Fungi</taxon>
        <taxon>Dikarya</taxon>
        <taxon>Ascomycota</taxon>
        <taxon>Pezizomycotina</taxon>
        <taxon>Eurotiomycetes</taxon>
        <taxon>Eurotiomycetidae</taxon>
        <taxon>Eurotiales</taxon>
        <taxon>Aspergillaceae</taxon>
        <taxon>Aspergillus</taxon>
        <taxon>Aspergillus subgen. Circumdati</taxon>
    </lineage>
</organism>
<reference evidence="9 10" key="1">
    <citation type="submission" date="2018-02" db="EMBL/GenBank/DDBJ databases">
        <title>The genomes of Aspergillus section Nigri reveals drivers in fungal speciation.</title>
        <authorList>
            <consortium name="DOE Joint Genome Institute"/>
            <person name="Vesth T.C."/>
            <person name="Nybo J."/>
            <person name="Theobald S."/>
            <person name="Brandl J."/>
            <person name="Frisvad J.C."/>
            <person name="Nielsen K.F."/>
            <person name="Lyhne E.K."/>
            <person name="Kogle M.E."/>
            <person name="Kuo A."/>
            <person name="Riley R."/>
            <person name="Clum A."/>
            <person name="Nolan M."/>
            <person name="Lipzen A."/>
            <person name="Salamov A."/>
            <person name="Henrissat B."/>
            <person name="Wiebenga A."/>
            <person name="De vries R.P."/>
            <person name="Grigoriev I.V."/>
            <person name="Mortensen U.H."/>
            <person name="Andersen M.R."/>
            <person name="Baker S.E."/>
        </authorList>
    </citation>
    <scope>NUCLEOTIDE SEQUENCE [LARGE SCALE GENOMIC DNA]</scope>
    <source>
        <strain evidence="9 10">CBS 114.80</strain>
    </source>
</reference>
<dbReference type="Pfam" id="PF00172">
    <property type="entry name" value="Zn_clus"/>
    <property type="match status" value="1"/>
</dbReference>
<proteinExistence type="predicted"/>
<dbReference type="InterPro" id="IPR001138">
    <property type="entry name" value="Zn2Cys6_DnaBD"/>
</dbReference>
<dbReference type="PANTHER" id="PTHR46910:SF37">
    <property type="entry name" value="ZN(II)2CYS6 TRANSCRIPTION FACTOR (EUROFUNG)"/>
    <property type="match status" value="1"/>
</dbReference>
<feature type="compositionally biased region" description="Polar residues" evidence="7">
    <location>
        <begin position="150"/>
        <end position="169"/>
    </location>
</feature>
<keyword evidence="2" id="KW-0479">Metal-binding</keyword>
<dbReference type="CDD" id="cd12148">
    <property type="entry name" value="fungal_TF_MHR"/>
    <property type="match status" value="1"/>
</dbReference>
<accession>A0A2V5IRJ9</accession>
<evidence type="ECO:0000259" key="8">
    <source>
        <dbReference type="PROSITE" id="PS50048"/>
    </source>
</evidence>
<evidence type="ECO:0000256" key="6">
    <source>
        <dbReference type="ARBA" id="ARBA00023242"/>
    </source>
</evidence>
<dbReference type="Proteomes" id="UP000248817">
    <property type="component" value="Unassembled WGS sequence"/>
</dbReference>
<evidence type="ECO:0000256" key="1">
    <source>
        <dbReference type="ARBA" id="ARBA00004123"/>
    </source>
</evidence>
<evidence type="ECO:0000256" key="3">
    <source>
        <dbReference type="ARBA" id="ARBA00023015"/>
    </source>
</evidence>
<dbReference type="GO" id="GO:0005634">
    <property type="term" value="C:nucleus"/>
    <property type="evidence" value="ECO:0007669"/>
    <property type="project" value="UniProtKB-SubCell"/>
</dbReference>
<comment type="subcellular location">
    <subcellularLocation>
        <location evidence="1">Nucleus</location>
    </subcellularLocation>
</comment>
<dbReference type="GO" id="GO:0008270">
    <property type="term" value="F:zinc ion binding"/>
    <property type="evidence" value="ECO:0007669"/>
    <property type="project" value="InterPro"/>
</dbReference>
<evidence type="ECO:0000256" key="7">
    <source>
        <dbReference type="SAM" id="MobiDB-lite"/>
    </source>
</evidence>
<name>A0A2V5IRJ9_9EURO</name>
<dbReference type="InterPro" id="IPR007219">
    <property type="entry name" value="XnlR_reg_dom"/>
</dbReference>
<dbReference type="GO" id="GO:0003677">
    <property type="term" value="F:DNA binding"/>
    <property type="evidence" value="ECO:0007669"/>
    <property type="project" value="UniProtKB-KW"/>
</dbReference>
<feature type="domain" description="Zn(2)-C6 fungal-type" evidence="8">
    <location>
        <begin position="24"/>
        <end position="54"/>
    </location>
</feature>
<evidence type="ECO:0000256" key="5">
    <source>
        <dbReference type="ARBA" id="ARBA00023163"/>
    </source>
</evidence>
<dbReference type="GO" id="GO:0000981">
    <property type="term" value="F:DNA-binding transcription factor activity, RNA polymerase II-specific"/>
    <property type="evidence" value="ECO:0007669"/>
    <property type="project" value="InterPro"/>
</dbReference>
<dbReference type="PANTHER" id="PTHR46910">
    <property type="entry name" value="TRANSCRIPTION FACTOR PDR1"/>
    <property type="match status" value="1"/>
</dbReference>
<dbReference type="GO" id="GO:0009893">
    <property type="term" value="P:positive regulation of metabolic process"/>
    <property type="evidence" value="ECO:0007669"/>
    <property type="project" value="UniProtKB-ARBA"/>
</dbReference>
<keyword evidence="10" id="KW-1185">Reference proteome</keyword>